<dbReference type="Proteomes" id="UP000292452">
    <property type="component" value="Unassembled WGS sequence"/>
</dbReference>
<reference evidence="2 3" key="1">
    <citation type="submission" date="2019-02" db="EMBL/GenBank/DDBJ databases">
        <title>Draft Genome Sequence of Streptomyces sp. AM-2504, identified by 16S rRNA comparative analysis as a Streptomyces Kasugaensis strain.</title>
        <authorList>
            <person name="Napolioni V."/>
            <person name="Giuliodori A.M."/>
            <person name="Spurio R."/>
            <person name="Fabbretti A."/>
        </authorList>
    </citation>
    <scope>NUCLEOTIDE SEQUENCE [LARGE SCALE GENOMIC DNA]</scope>
    <source>
        <strain evidence="2 3">AM-2504</strain>
    </source>
</reference>
<feature type="region of interest" description="Disordered" evidence="1">
    <location>
        <begin position="66"/>
        <end position="98"/>
    </location>
</feature>
<dbReference type="AlphaFoldDB" id="A0A4Q9HQ87"/>
<name>A0A4Q9HQ87_STRKA</name>
<organism evidence="2 3">
    <name type="scientific">Streptomyces kasugaensis</name>
    <dbReference type="NCBI Taxonomy" id="1946"/>
    <lineage>
        <taxon>Bacteria</taxon>
        <taxon>Bacillati</taxon>
        <taxon>Actinomycetota</taxon>
        <taxon>Actinomycetes</taxon>
        <taxon>Kitasatosporales</taxon>
        <taxon>Streptomycetaceae</taxon>
        <taxon>Streptomyces</taxon>
    </lineage>
</organism>
<dbReference type="EMBL" id="SIXH01000261">
    <property type="protein sequence ID" value="TBO57083.1"/>
    <property type="molecule type" value="Genomic_DNA"/>
</dbReference>
<sequence length="98" mass="11115">MDEEEPLADYMARRDSRIGRLRAVHACGPQRGEHVDPEQPRLIQRWNGSAWEVFTMAANLSEARKLLQPADTESPAQEPAQPARPPLAPGRGRHRKQR</sequence>
<accession>A0A4Q9HQ87</accession>
<evidence type="ECO:0000256" key="1">
    <source>
        <dbReference type="SAM" id="MobiDB-lite"/>
    </source>
</evidence>
<dbReference type="InterPro" id="IPR045733">
    <property type="entry name" value="DUF6087"/>
</dbReference>
<protein>
    <submittedName>
        <fullName evidence="2">Uncharacterized protein</fullName>
    </submittedName>
</protein>
<dbReference type="Pfam" id="PF19565">
    <property type="entry name" value="DUF6087"/>
    <property type="match status" value="1"/>
</dbReference>
<evidence type="ECO:0000313" key="2">
    <source>
        <dbReference type="EMBL" id="TBO57083.1"/>
    </source>
</evidence>
<proteinExistence type="predicted"/>
<gene>
    <name evidence="2" type="ORF">EYS09_24580</name>
</gene>
<keyword evidence="3" id="KW-1185">Reference proteome</keyword>
<evidence type="ECO:0000313" key="3">
    <source>
        <dbReference type="Proteomes" id="UP000292452"/>
    </source>
</evidence>
<comment type="caution">
    <text evidence="2">The sequence shown here is derived from an EMBL/GenBank/DDBJ whole genome shotgun (WGS) entry which is preliminary data.</text>
</comment>
<dbReference type="RefSeq" id="WP_131124874.1">
    <property type="nucleotide sequence ID" value="NZ_SIXH01000261.1"/>
</dbReference>